<gene>
    <name evidence="3" type="ORF">KSW38_20575</name>
</gene>
<dbReference type="RefSeq" id="WP_216926815.1">
    <property type="nucleotide sequence ID" value="NZ_JAHOPC010000017.1"/>
</dbReference>
<evidence type="ECO:0000313" key="3">
    <source>
        <dbReference type="EMBL" id="MBU8868692.1"/>
    </source>
</evidence>
<dbReference type="Pfam" id="PF00557">
    <property type="entry name" value="Peptidase_M24"/>
    <property type="match status" value="1"/>
</dbReference>
<evidence type="ECO:0000259" key="2">
    <source>
        <dbReference type="Pfam" id="PF00557"/>
    </source>
</evidence>
<reference evidence="3 4" key="1">
    <citation type="submission" date="2021-06" db="EMBL/GenBank/DDBJ databases">
        <authorList>
            <person name="Jeong J.W."/>
        </authorList>
    </citation>
    <scope>NUCLEOTIDE SEQUENCE [LARGE SCALE GENOMIC DNA]</scope>
    <source>
        <strain evidence="3 4">MMS21-TAE1-1</strain>
    </source>
</reference>
<proteinExistence type="predicted"/>
<dbReference type="EMBL" id="JAHOPC010000017">
    <property type="protein sequence ID" value="MBU8868692.1"/>
    <property type="molecule type" value="Genomic_DNA"/>
</dbReference>
<comment type="caution">
    <text evidence="3">The sequence shown here is derived from an EMBL/GenBank/DDBJ whole genome shotgun (WGS) entry which is preliminary data.</text>
</comment>
<name>A0ABS6IAE2_9MICC</name>
<dbReference type="PANTHER" id="PTHR46112:SF2">
    <property type="entry name" value="XAA-PRO AMINOPEPTIDASE P-RELATED"/>
    <property type="match status" value="1"/>
</dbReference>
<evidence type="ECO:0000313" key="4">
    <source>
        <dbReference type="Proteomes" id="UP000824166"/>
    </source>
</evidence>
<dbReference type="Proteomes" id="UP000824166">
    <property type="component" value="Unassembled WGS sequence"/>
</dbReference>
<dbReference type="CDD" id="cd01066">
    <property type="entry name" value="APP_MetAP"/>
    <property type="match status" value="1"/>
</dbReference>
<dbReference type="InterPro" id="IPR000994">
    <property type="entry name" value="Pept_M24"/>
</dbReference>
<evidence type="ECO:0000256" key="1">
    <source>
        <dbReference type="SAM" id="MobiDB-lite"/>
    </source>
</evidence>
<keyword evidence="4" id="KW-1185">Reference proteome</keyword>
<organism evidence="3 4">
    <name type="scientific">Paenarthrobacter aromaticivorans</name>
    <dbReference type="NCBI Taxonomy" id="2849150"/>
    <lineage>
        <taxon>Bacteria</taxon>
        <taxon>Bacillati</taxon>
        <taxon>Actinomycetota</taxon>
        <taxon>Actinomycetes</taxon>
        <taxon>Micrococcales</taxon>
        <taxon>Micrococcaceae</taxon>
        <taxon>Paenarthrobacter</taxon>
    </lineage>
</organism>
<feature type="domain" description="Peptidase M24" evidence="2">
    <location>
        <begin position="162"/>
        <end position="348"/>
    </location>
</feature>
<dbReference type="PANTHER" id="PTHR46112">
    <property type="entry name" value="AMINOPEPTIDASE"/>
    <property type="match status" value="1"/>
</dbReference>
<accession>A0ABS6IAE2</accession>
<protein>
    <submittedName>
        <fullName evidence="3">M24 family metallopeptidase</fullName>
    </submittedName>
</protein>
<feature type="region of interest" description="Disordered" evidence="1">
    <location>
        <begin position="1"/>
        <end position="29"/>
    </location>
</feature>
<sequence>MTAPTQSAVTPDAARTSGAASPAPGNATDRVVKRRRIMDILDRSDRDSLLLTSNTALTWYLDGSRVHISLAGDPIAALLVDRAGDHLVTFNNEADRIEAEELPQGVNLHSIPWHGQLHASAAGLADDGNPLMEAAVAGELRAARQQLLPAETARYAQLSADAAKAMTDVLTAATPGTTEFELVSDLAARIVAVGAEPLVLLCSGAARSGFRHPLATHAPIGRRAMAVVCARRHGLVANVTRWVAFDAGTPQELDAEARIAAVEADIFRATVPGAKLNEVFAAIQDAYVRHRFGPDQWTLHHQGGPAGYAGRDPRVTADVTDRIVLDQPFTWNPSGPGVKIEDTVLLTEGGVKVLTVDERWPTTEVDGRRRPITLRP</sequence>
<dbReference type="InterPro" id="IPR050659">
    <property type="entry name" value="Peptidase_M24B"/>
</dbReference>